<dbReference type="RefSeq" id="WP_212948498.1">
    <property type="nucleotide sequence ID" value="NZ_BORW01000004.1"/>
</dbReference>
<comment type="caution">
    <text evidence="1">The sequence shown here is derived from an EMBL/GenBank/DDBJ whole genome shotgun (WGS) entry which is preliminary data.</text>
</comment>
<organism evidence="1 2">
    <name type="scientific">Paenibacillus cookii</name>
    <dbReference type="NCBI Taxonomy" id="157839"/>
    <lineage>
        <taxon>Bacteria</taxon>
        <taxon>Bacillati</taxon>
        <taxon>Bacillota</taxon>
        <taxon>Bacilli</taxon>
        <taxon>Bacillales</taxon>
        <taxon>Paenibacillaceae</taxon>
        <taxon>Paenibacillus</taxon>
    </lineage>
</organism>
<name>A0ABQ4LTB6_9BACL</name>
<gene>
    <name evidence="1" type="ORF">J21TS3_13150</name>
</gene>
<dbReference type="Proteomes" id="UP000680638">
    <property type="component" value="Unassembled WGS sequence"/>
</dbReference>
<sequence>MNDNVQNMIGISAILALFLSACFLALGLTRQFDGALDEVSAVVSGQKRSVHSTLTLARPDIFSGSQAFLVTVDQVGAGVAVKVDGVPVASGDPLELAGTAVFQPEAKYRAEYARDWNGLLKEIRFAKLKPGEDVL</sequence>
<protein>
    <submittedName>
        <fullName evidence="1">Uncharacterized protein</fullName>
    </submittedName>
</protein>
<dbReference type="EMBL" id="BORW01000004">
    <property type="protein sequence ID" value="GIO66494.1"/>
    <property type="molecule type" value="Genomic_DNA"/>
</dbReference>
<keyword evidence="2" id="KW-1185">Reference proteome</keyword>
<proteinExistence type="predicted"/>
<accession>A0ABQ4LTB6</accession>
<evidence type="ECO:0000313" key="2">
    <source>
        <dbReference type="Proteomes" id="UP000680638"/>
    </source>
</evidence>
<evidence type="ECO:0000313" key="1">
    <source>
        <dbReference type="EMBL" id="GIO66494.1"/>
    </source>
</evidence>
<reference evidence="1 2" key="1">
    <citation type="submission" date="2021-03" db="EMBL/GenBank/DDBJ databases">
        <title>Antimicrobial resistance genes in bacteria isolated from Japanese honey, and their potential for conferring macrolide and lincosamide resistance in the American foulbrood pathogen Paenibacillus larvae.</title>
        <authorList>
            <person name="Okamoto M."/>
            <person name="Kumagai M."/>
            <person name="Kanamori H."/>
            <person name="Takamatsu D."/>
        </authorList>
    </citation>
    <scope>NUCLEOTIDE SEQUENCE [LARGE SCALE GENOMIC DNA]</scope>
    <source>
        <strain evidence="1 2">J21TS3</strain>
    </source>
</reference>